<dbReference type="Gene3D" id="3.60.21.10">
    <property type="match status" value="1"/>
</dbReference>
<sequence>MRVLVSLTILYLGVVLAFPSTVVDSRDRSQSLSPPPLSPSKFIHELNYRDQHLNHNQLAAIGSNFDSREECNYQGSGPSSHWPSGSPPTYIPEQFANPRRHSRIETYPFGDASPLPKLGDPLIPSPPRQYDRVGMSLYQALPHNSSVKRYHLIGDVHGQNIEFQKLMVELKYNKNVDQLILVGDLIHKGSYSIEVLDFAIANKALCVRGNHEDYLFSIVAEQKLGKYSRKWRDTLFQLIKELKDHHWAYLRSCPLVLQLPKEFGNIAVVHAGIDMNQALERQDPDVAMYTPILTPNPNGGPPERTEPSWFDIYNARQEERRMHKTWSSAESRRSPPMTVVYGHDELLGLQLHPFTKGLDSACYRGGSLTALTLPGQKITSVKCKPSESMSIRKS</sequence>
<dbReference type="GO" id="GO:0000298">
    <property type="term" value="F:endopolyphosphatase activity"/>
    <property type="evidence" value="ECO:0007669"/>
    <property type="project" value="TreeGrafter"/>
</dbReference>
<dbReference type="PANTHER" id="PTHR42850:SF4">
    <property type="entry name" value="ZINC-DEPENDENT ENDOPOLYPHOSPHATASE"/>
    <property type="match status" value="1"/>
</dbReference>
<dbReference type="OrthoDB" id="10267127at2759"/>
<dbReference type="Proteomes" id="UP000268162">
    <property type="component" value="Unassembled WGS sequence"/>
</dbReference>
<dbReference type="EMBL" id="ML002437">
    <property type="protein sequence ID" value="RKP37861.1"/>
    <property type="molecule type" value="Genomic_DNA"/>
</dbReference>
<proteinExistence type="predicted"/>
<dbReference type="InterPro" id="IPR029052">
    <property type="entry name" value="Metallo-depent_PP-like"/>
</dbReference>
<dbReference type="GO" id="GO:0006798">
    <property type="term" value="P:polyphosphate catabolic process"/>
    <property type="evidence" value="ECO:0007669"/>
    <property type="project" value="TreeGrafter"/>
</dbReference>
<keyword evidence="4" id="KW-1185">Reference proteome</keyword>
<dbReference type="STRING" id="215637.A0A4P9ZXU4"/>
<feature type="chain" id="PRO_5020835602" evidence="1">
    <location>
        <begin position="18"/>
        <end position="394"/>
    </location>
</feature>
<accession>A0A4P9ZXU4</accession>
<evidence type="ECO:0000259" key="2">
    <source>
        <dbReference type="Pfam" id="PF00149"/>
    </source>
</evidence>
<organism evidence="3 4">
    <name type="scientific">Dimargaris cristalligena</name>
    <dbReference type="NCBI Taxonomy" id="215637"/>
    <lineage>
        <taxon>Eukaryota</taxon>
        <taxon>Fungi</taxon>
        <taxon>Fungi incertae sedis</taxon>
        <taxon>Zoopagomycota</taxon>
        <taxon>Kickxellomycotina</taxon>
        <taxon>Dimargaritomycetes</taxon>
        <taxon>Dimargaritales</taxon>
        <taxon>Dimargaritaceae</taxon>
        <taxon>Dimargaris</taxon>
    </lineage>
</organism>
<dbReference type="PANTHER" id="PTHR42850">
    <property type="entry name" value="METALLOPHOSPHOESTERASE"/>
    <property type="match status" value="1"/>
</dbReference>
<dbReference type="CDD" id="cd00144">
    <property type="entry name" value="MPP_PPP_family"/>
    <property type="match status" value="1"/>
</dbReference>
<evidence type="ECO:0000256" key="1">
    <source>
        <dbReference type="SAM" id="SignalP"/>
    </source>
</evidence>
<dbReference type="AlphaFoldDB" id="A0A4P9ZXU4"/>
<keyword evidence="1" id="KW-0732">Signal</keyword>
<dbReference type="InterPro" id="IPR050126">
    <property type="entry name" value="Ap4A_hydrolase"/>
</dbReference>
<reference evidence="4" key="1">
    <citation type="journal article" date="2018" name="Nat. Microbiol.">
        <title>Leveraging single-cell genomics to expand the fungal tree of life.</title>
        <authorList>
            <person name="Ahrendt S.R."/>
            <person name="Quandt C.A."/>
            <person name="Ciobanu D."/>
            <person name="Clum A."/>
            <person name="Salamov A."/>
            <person name="Andreopoulos B."/>
            <person name="Cheng J.F."/>
            <person name="Woyke T."/>
            <person name="Pelin A."/>
            <person name="Henrissat B."/>
            <person name="Reynolds N.K."/>
            <person name="Benny G.L."/>
            <person name="Smith M.E."/>
            <person name="James T.Y."/>
            <person name="Grigoriev I.V."/>
        </authorList>
    </citation>
    <scope>NUCLEOTIDE SEQUENCE [LARGE SCALE GENOMIC DNA]</scope>
    <source>
        <strain evidence="4">RSA 468</strain>
    </source>
</reference>
<protein>
    <submittedName>
        <fullName evidence="3">Metallo-dependent phosphatase-like protein</fullName>
    </submittedName>
</protein>
<dbReference type="InterPro" id="IPR004843">
    <property type="entry name" value="Calcineurin-like_PHP"/>
</dbReference>
<feature type="domain" description="Calcineurin-like phosphoesterase" evidence="2">
    <location>
        <begin position="151"/>
        <end position="306"/>
    </location>
</feature>
<dbReference type="SUPFAM" id="SSF56300">
    <property type="entry name" value="Metallo-dependent phosphatases"/>
    <property type="match status" value="1"/>
</dbReference>
<gene>
    <name evidence="3" type="ORF">BJ085DRAFT_40556</name>
</gene>
<feature type="signal peptide" evidence="1">
    <location>
        <begin position="1"/>
        <end position="17"/>
    </location>
</feature>
<dbReference type="Pfam" id="PF00149">
    <property type="entry name" value="Metallophos"/>
    <property type="match status" value="1"/>
</dbReference>
<dbReference type="GO" id="GO:0016791">
    <property type="term" value="F:phosphatase activity"/>
    <property type="evidence" value="ECO:0007669"/>
    <property type="project" value="TreeGrafter"/>
</dbReference>
<evidence type="ECO:0000313" key="3">
    <source>
        <dbReference type="EMBL" id="RKP37861.1"/>
    </source>
</evidence>
<dbReference type="GO" id="GO:0005737">
    <property type="term" value="C:cytoplasm"/>
    <property type="evidence" value="ECO:0007669"/>
    <property type="project" value="TreeGrafter"/>
</dbReference>
<name>A0A4P9ZXU4_9FUNG</name>
<evidence type="ECO:0000313" key="4">
    <source>
        <dbReference type="Proteomes" id="UP000268162"/>
    </source>
</evidence>